<gene>
    <name evidence="2" type="ORF">H8S18_05835</name>
</gene>
<organism evidence="2 3">
    <name type="scientific">Christensenella tenuis</name>
    <dbReference type="NCBI Taxonomy" id="2763033"/>
    <lineage>
        <taxon>Bacteria</taxon>
        <taxon>Bacillati</taxon>
        <taxon>Bacillota</taxon>
        <taxon>Clostridia</taxon>
        <taxon>Christensenellales</taxon>
        <taxon>Christensenellaceae</taxon>
        <taxon>Christensenella</taxon>
    </lineage>
</organism>
<dbReference type="RefSeq" id="WP_186857360.1">
    <property type="nucleotide sequence ID" value="NZ_JACOON010000002.1"/>
</dbReference>
<sequence>MSNLKVFVSSTCYDLKILRDRLRSFIESIGYEPIMSEYSDLLYDPREHTHVSCINEVPNCDMVLLIIGSRFGGKCSTDALKKIDFESLKDKSRSTEILDEKDKVLSITQAEVLRAIQASLPIYTFVEEKLWHNHEIYEKNKDSHIIDEMIFPSIAKPETAKYIFEFINFIRARNVGNTIYPFDNINDIEDVLRKQWANYFQRLLWEERNNRIEHNRTALLSEQLEDLKTAILTTIQEDSKREVAMGVVRFRRLSDVLVALKYTSISKLKKQSSTWKMVLKEAGVQQIIDYTQLGEERSRGFGTRCILVMADKTVYQTRFSKDMLDDLESDWEDFKTLKEEDKVIVLDTLFKNQNSIMRMMHKMKSEDAQEILDLIV</sequence>
<comment type="caution">
    <text evidence="2">The sequence shown here is derived from an EMBL/GenBank/DDBJ whole genome shotgun (WGS) entry which is preliminary data.</text>
</comment>
<evidence type="ECO:0000313" key="2">
    <source>
        <dbReference type="EMBL" id="MBC5647850.1"/>
    </source>
</evidence>
<dbReference type="Proteomes" id="UP000606889">
    <property type="component" value="Unassembled WGS sequence"/>
</dbReference>
<keyword evidence="3" id="KW-1185">Reference proteome</keyword>
<reference evidence="2 3" key="1">
    <citation type="submission" date="2020-08" db="EMBL/GenBank/DDBJ databases">
        <title>Genome public.</title>
        <authorList>
            <person name="Liu C."/>
            <person name="Sun Q."/>
        </authorList>
    </citation>
    <scope>NUCLEOTIDE SEQUENCE [LARGE SCALE GENOMIC DNA]</scope>
    <source>
        <strain evidence="2 3">NSJ-35</strain>
    </source>
</reference>
<dbReference type="EMBL" id="JACOON010000002">
    <property type="protein sequence ID" value="MBC5647850.1"/>
    <property type="molecule type" value="Genomic_DNA"/>
</dbReference>
<evidence type="ECO:0000259" key="1">
    <source>
        <dbReference type="Pfam" id="PF13271"/>
    </source>
</evidence>
<name>A0ABR7EDI8_9FIRM</name>
<feature type="domain" description="DUF4062" evidence="1">
    <location>
        <begin position="5"/>
        <end position="74"/>
    </location>
</feature>
<proteinExistence type="predicted"/>
<evidence type="ECO:0000313" key="3">
    <source>
        <dbReference type="Proteomes" id="UP000606889"/>
    </source>
</evidence>
<protein>
    <submittedName>
        <fullName evidence="2">DUF4062 domain-containing protein</fullName>
    </submittedName>
</protein>
<accession>A0ABR7EDI8</accession>
<dbReference type="InterPro" id="IPR025139">
    <property type="entry name" value="DUF4062"/>
</dbReference>
<dbReference type="Pfam" id="PF13271">
    <property type="entry name" value="DUF4062"/>
    <property type="match status" value="1"/>
</dbReference>